<evidence type="ECO:0000313" key="1">
    <source>
        <dbReference type="EMBL" id="SVE43826.1"/>
    </source>
</evidence>
<reference evidence="1" key="1">
    <citation type="submission" date="2018-05" db="EMBL/GenBank/DDBJ databases">
        <authorList>
            <person name="Lanie J.A."/>
            <person name="Ng W.-L."/>
            <person name="Kazmierczak K.M."/>
            <person name="Andrzejewski T.M."/>
            <person name="Davidsen T.M."/>
            <person name="Wayne K.J."/>
            <person name="Tettelin H."/>
            <person name="Glass J.I."/>
            <person name="Rusch D."/>
            <person name="Podicherti R."/>
            <person name="Tsui H.-C.T."/>
            <person name="Winkler M.E."/>
        </authorList>
    </citation>
    <scope>NUCLEOTIDE SEQUENCE</scope>
</reference>
<proteinExistence type="predicted"/>
<gene>
    <name evidence="1" type="ORF">METZ01_LOCUS496680</name>
</gene>
<accession>A0A383DH52</accession>
<dbReference type="AlphaFoldDB" id="A0A383DH52"/>
<dbReference type="EMBL" id="UINC01217292">
    <property type="protein sequence ID" value="SVE43826.1"/>
    <property type="molecule type" value="Genomic_DNA"/>
</dbReference>
<name>A0A383DH52_9ZZZZ</name>
<protein>
    <submittedName>
        <fullName evidence="1">Uncharacterized protein</fullName>
    </submittedName>
</protein>
<organism evidence="1">
    <name type="scientific">marine metagenome</name>
    <dbReference type="NCBI Taxonomy" id="408172"/>
    <lineage>
        <taxon>unclassified sequences</taxon>
        <taxon>metagenomes</taxon>
        <taxon>ecological metagenomes</taxon>
    </lineage>
</organism>
<sequence>MNLIFRSTVITGPRTEEAGKTLFCARQSSPGLKPISHPPPRLVDAPSGWPITIFQDAFNLS</sequence>